<name>A0A3B9IKB9_9PROT</name>
<proteinExistence type="predicted"/>
<organism evidence="7 8">
    <name type="scientific">Tistrella mobilis</name>
    <dbReference type="NCBI Taxonomy" id="171437"/>
    <lineage>
        <taxon>Bacteria</taxon>
        <taxon>Pseudomonadati</taxon>
        <taxon>Pseudomonadota</taxon>
        <taxon>Alphaproteobacteria</taxon>
        <taxon>Geminicoccales</taxon>
        <taxon>Geminicoccaceae</taxon>
        <taxon>Tistrella</taxon>
    </lineage>
</organism>
<dbReference type="Pfam" id="PF01810">
    <property type="entry name" value="LysE"/>
    <property type="match status" value="1"/>
</dbReference>
<dbReference type="AlphaFoldDB" id="A0A3B9IKB9"/>
<gene>
    <name evidence="7" type="ORF">DCK97_12960</name>
</gene>
<keyword evidence="4 6" id="KW-1133">Transmembrane helix</keyword>
<protein>
    <submittedName>
        <fullName evidence="7">Lysine transporter LysE</fullName>
    </submittedName>
</protein>
<dbReference type="PANTHER" id="PTHR30086">
    <property type="entry name" value="ARGININE EXPORTER PROTEIN ARGO"/>
    <property type="match status" value="1"/>
</dbReference>
<comment type="subcellular location">
    <subcellularLocation>
        <location evidence="1">Cell membrane</location>
        <topology evidence="1">Multi-pass membrane protein</topology>
    </subcellularLocation>
</comment>
<feature type="transmembrane region" description="Helical" evidence="6">
    <location>
        <begin position="42"/>
        <end position="68"/>
    </location>
</feature>
<evidence type="ECO:0000256" key="5">
    <source>
        <dbReference type="ARBA" id="ARBA00023136"/>
    </source>
</evidence>
<evidence type="ECO:0000256" key="3">
    <source>
        <dbReference type="ARBA" id="ARBA00022692"/>
    </source>
</evidence>
<dbReference type="GO" id="GO:0015171">
    <property type="term" value="F:amino acid transmembrane transporter activity"/>
    <property type="evidence" value="ECO:0007669"/>
    <property type="project" value="TreeGrafter"/>
</dbReference>
<dbReference type="PIRSF" id="PIRSF006324">
    <property type="entry name" value="LeuE"/>
    <property type="match status" value="1"/>
</dbReference>
<comment type="caution">
    <text evidence="7">The sequence shown here is derived from an EMBL/GenBank/DDBJ whole genome shotgun (WGS) entry which is preliminary data.</text>
</comment>
<keyword evidence="3 6" id="KW-0812">Transmembrane</keyword>
<feature type="transmembrane region" description="Helical" evidence="6">
    <location>
        <begin position="150"/>
        <end position="175"/>
    </location>
</feature>
<keyword evidence="5 6" id="KW-0472">Membrane</keyword>
<dbReference type="InterPro" id="IPR001123">
    <property type="entry name" value="LeuE-type"/>
</dbReference>
<evidence type="ECO:0000313" key="8">
    <source>
        <dbReference type="Proteomes" id="UP000257706"/>
    </source>
</evidence>
<keyword evidence="2" id="KW-1003">Cell membrane</keyword>
<evidence type="ECO:0000256" key="1">
    <source>
        <dbReference type="ARBA" id="ARBA00004651"/>
    </source>
</evidence>
<reference evidence="7 8" key="1">
    <citation type="journal article" date="2018" name="Nat. Biotechnol.">
        <title>A standardized bacterial taxonomy based on genome phylogeny substantially revises the tree of life.</title>
        <authorList>
            <person name="Parks D.H."/>
            <person name="Chuvochina M."/>
            <person name="Waite D.W."/>
            <person name="Rinke C."/>
            <person name="Skarshewski A."/>
            <person name="Chaumeil P.A."/>
            <person name="Hugenholtz P."/>
        </authorList>
    </citation>
    <scope>NUCLEOTIDE SEQUENCE [LARGE SCALE GENOMIC DNA]</scope>
    <source>
        <strain evidence="7">UBA8739</strain>
    </source>
</reference>
<sequence>MTPIDATLAFTLAALLMTLTPGLDTALVLRTAAVEGPKRGMQAGAGICMGVLAWGAIAAVGLGAVLAVSRLAYDALRIVGAAYLIWMGISMIRGARTGGAALDAAAAAAAPRARGQGWFMRGLLTNLLNPKVGVFYVTFLPQFIPAGGDVLTWSLAFAGIHAVEGLLWFLALTLATRSLASVLRRGAVVAWLDRVTGGVLVLFGLKLAVDVR</sequence>
<evidence type="ECO:0000256" key="4">
    <source>
        <dbReference type="ARBA" id="ARBA00022989"/>
    </source>
</evidence>
<evidence type="ECO:0000256" key="6">
    <source>
        <dbReference type="SAM" id="Phobius"/>
    </source>
</evidence>
<dbReference type="EMBL" id="DMAI01000206">
    <property type="protein sequence ID" value="HAE48322.1"/>
    <property type="molecule type" value="Genomic_DNA"/>
</dbReference>
<dbReference type="PANTHER" id="PTHR30086:SF20">
    <property type="entry name" value="ARGININE EXPORTER PROTEIN ARGO-RELATED"/>
    <property type="match status" value="1"/>
</dbReference>
<evidence type="ECO:0000256" key="2">
    <source>
        <dbReference type="ARBA" id="ARBA00022475"/>
    </source>
</evidence>
<evidence type="ECO:0000313" key="7">
    <source>
        <dbReference type="EMBL" id="HAE48322.1"/>
    </source>
</evidence>
<accession>A0A3B9IKB9</accession>
<dbReference type="GO" id="GO:0005886">
    <property type="term" value="C:plasma membrane"/>
    <property type="evidence" value="ECO:0007669"/>
    <property type="project" value="UniProtKB-SubCell"/>
</dbReference>
<dbReference type="Proteomes" id="UP000257706">
    <property type="component" value="Unassembled WGS sequence"/>
</dbReference>
<feature type="transmembrane region" description="Helical" evidence="6">
    <location>
        <begin position="75"/>
        <end position="92"/>
    </location>
</feature>